<organism evidence="2 3">
    <name type="scientific">Pseudomonas syringae pv. actinidiae</name>
    <dbReference type="NCBI Taxonomy" id="103796"/>
    <lineage>
        <taxon>Bacteria</taxon>
        <taxon>Pseudomonadati</taxon>
        <taxon>Pseudomonadota</taxon>
        <taxon>Gammaproteobacteria</taxon>
        <taxon>Pseudomonadales</taxon>
        <taxon>Pseudomonadaceae</taxon>
        <taxon>Pseudomonas</taxon>
        <taxon>Pseudomonas syringae</taxon>
    </lineage>
</organism>
<proteinExistence type="predicted"/>
<gene>
    <name evidence="2" type="ORF">KPSA3_05332</name>
</gene>
<feature type="transmembrane region" description="Helical" evidence="1">
    <location>
        <begin position="209"/>
        <end position="229"/>
    </location>
</feature>
<accession>A0AAN4TMU8</accession>
<dbReference type="RefSeq" id="WP_225877640.1">
    <property type="nucleotide sequence ID" value="NZ_BGKA01000203.1"/>
</dbReference>
<sequence length="358" mass="39415">MATATQKENVVLTSFNMNSSKQESDLKVWAAGKNSQDPTKTNAEYYDLDPQAIDTAYVKSKKAVDGVQKKAVFDKQMGELLIEGSAAAGKLALRQVLGLLLKDLIEGLIQDVRYLVKEGFDGAKSLLTLAEERIKSTYEEIKLKWAEYLKEGVSAGLTGFLSNLITLVINSFITTAKNVVRMLREAILSIVRAIKVIVSPPKGMARGDIAMEVLKILSGTVVLCLGIALEEVIQKALEAVPLLLPFAATLAPVITGVITGALTLFTVLAFDRLKSGIAFRNKALADTHRGQQVNLLRVKQTVVMIDMAYSHMIVSTQVMRTQFENDWLEVQDAKVVTQHRLNDYRNSVNSLDDLLELF</sequence>
<keyword evidence="1" id="KW-1133">Transmembrane helix</keyword>
<dbReference type="Proteomes" id="UP000248291">
    <property type="component" value="Unassembled WGS sequence"/>
</dbReference>
<feature type="transmembrane region" description="Helical" evidence="1">
    <location>
        <begin position="249"/>
        <end position="270"/>
    </location>
</feature>
<evidence type="ECO:0000313" key="3">
    <source>
        <dbReference type="Proteomes" id="UP000248291"/>
    </source>
</evidence>
<name>A0AAN4TMU8_PSESF</name>
<protein>
    <submittedName>
        <fullName evidence="2">tRNA nucleotidyltransferase</fullName>
    </submittedName>
</protein>
<dbReference type="AlphaFoldDB" id="A0AAN4TMU8"/>
<evidence type="ECO:0000256" key="1">
    <source>
        <dbReference type="SAM" id="Phobius"/>
    </source>
</evidence>
<reference evidence="2 3" key="1">
    <citation type="submission" date="2018-04" db="EMBL/GenBank/DDBJ databases">
        <title>Draft genome sequence of Pseudomonas syringae pv. actinidiae biovar 3 strains isolated from kiwifruit in Kagawa prefecture.</title>
        <authorList>
            <person name="Tabuchi M."/>
            <person name="Saito M."/>
            <person name="Fujiwara S."/>
            <person name="Sasa N."/>
            <person name="Akimitsu K."/>
            <person name="Gomi K."/>
            <person name="Konishi-Sugita S."/>
            <person name="Hamano K."/>
            <person name="Kataoka I."/>
        </authorList>
    </citation>
    <scope>NUCLEOTIDE SEQUENCE [LARGE SCALE GENOMIC DNA]</scope>
    <source>
        <strain evidence="2 3">MAFF212211</strain>
    </source>
</reference>
<keyword evidence="1" id="KW-0812">Transmembrane</keyword>
<keyword evidence="1" id="KW-0472">Membrane</keyword>
<comment type="caution">
    <text evidence="2">The sequence shown here is derived from an EMBL/GenBank/DDBJ whole genome shotgun (WGS) entry which is preliminary data.</text>
</comment>
<dbReference type="EMBL" id="BGKA01000203">
    <property type="protein sequence ID" value="GBH19323.1"/>
    <property type="molecule type" value="Genomic_DNA"/>
</dbReference>
<evidence type="ECO:0000313" key="2">
    <source>
        <dbReference type="EMBL" id="GBH19323.1"/>
    </source>
</evidence>